<evidence type="ECO:0000256" key="5">
    <source>
        <dbReference type="ARBA" id="ARBA00023288"/>
    </source>
</evidence>
<keyword evidence="4" id="KW-0564">Palmitate</keyword>
<dbReference type="Pfam" id="PF03180">
    <property type="entry name" value="Lipoprotein_9"/>
    <property type="match status" value="1"/>
</dbReference>
<dbReference type="AlphaFoldDB" id="A0A2A4HMB9"/>
<evidence type="ECO:0000256" key="4">
    <source>
        <dbReference type="ARBA" id="ARBA00023139"/>
    </source>
</evidence>
<comment type="caution">
    <text evidence="8">The sequence shown here is derived from an EMBL/GenBank/DDBJ whole genome shotgun (WGS) entry which is preliminary data.</text>
</comment>
<evidence type="ECO:0000313" key="9">
    <source>
        <dbReference type="Proteomes" id="UP000218677"/>
    </source>
</evidence>
<dbReference type="Gene3D" id="3.40.190.10">
    <property type="entry name" value="Periplasmic binding protein-like II"/>
    <property type="match status" value="2"/>
</dbReference>
<dbReference type="InterPro" id="IPR004872">
    <property type="entry name" value="Lipoprotein_NlpA"/>
</dbReference>
<comment type="subcellular location">
    <subcellularLocation>
        <location evidence="1">Membrane</location>
        <topology evidence="1">Lipid-anchor</topology>
    </subcellularLocation>
</comment>
<evidence type="ECO:0000256" key="3">
    <source>
        <dbReference type="ARBA" id="ARBA00023136"/>
    </source>
</evidence>
<feature type="signal peptide" evidence="7">
    <location>
        <begin position="1"/>
        <end position="27"/>
    </location>
</feature>
<gene>
    <name evidence="8" type="ORF">CPA45_10955</name>
</gene>
<evidence type="ECO:0000256" key="1">
    <source>
        <dbReference type="ARBA" id="ARBA00004635"/>
    </source>
</evidence>
<dbReference type="EMBL" id="NWUX01000008">
    <property type="protein sequence ID" value="PCF95567.1"/>
    <property type="molecule type" value="Genomic_DNA"/>
</dbReference>
<keyword evidence="9" id="KW-1185">Reference proteome</keyword>
<keyword evidence="5 6" id="KW-0449">Lipoprotein</keyword>
<evidence type="ECO:0000256" key="7">
    <source>
        <dbReference type="SAM" id="SignalP"/>
    </source>
</evidence>
<evidence type="ECO:0000256" key="2">
    <source>
        <dbReference type="ARBA" id="ARBA00022729"/>
    </source>
</evidence>
<dbReference type="PIRSF" id="PIRSF002854">
    <property type="entry name" value="MetQ"/>
    <property type="match status" value="1"/>
</dbReference>
<organism evidence="8 9">
    <name type="scientific">Vreelandella nigrificans</name>
    <dbReference type="NCBI Taxonomy" id="2042704"/>
    <lineage>
        <taxon>Bacteria</taxon>
        <taxon>Pseudomonadati</taxon>
        <taxon>Pseudomonadota</taxon>
        <taxon>Gammaproteobacteria</taxon>
        <taxon>Oceanospirillales</taxon>
        <taxon>Halomonadaceae</taxon>
        <taxon>Vreelandella</taxon>
    </lineage>
</organism>
<feature type="chain" id="PRO_5012336357" description="Lipoprotein" evidence="7">
    <location>
        <begin position="28"/>
        <end position="273"/>
    </location>
</feature>
<dbReference type="PANTHER" id="PTHR30429">
    <property type="entry name" value="D-METHIONINE-BINDING LIPOPROTEIN METQ"/>
    <property type="match status" value="1"/>
</dbReference>
<protein>
    <recommendedName>
        <fullName evidence="6">Lipoprotein</fullName>
    </recommendedName>
</protein>
<reference evidence="9" key="1">
    <citation type="submission" date="2017-09" db="EMBL/GenBank/DDBJ databases">
        <authorList>
            <person name="Cho G.-S."/>
            <person name="Oguntoyinbo F.A."/>
            <person name="Cnockaert M."/>
            <person name="Kabisch J."/>
            <person name="Neve H."/>
            <person name="Bockelmann W."/>
            <person name="Wenning M."/>
            <person name="Franz C.M."/>
            <person name="Vandamme P."/>
        </authorList>
    </citation>
    <scope>NUCLEOTIDE SEQUENCE [LARGE SCALE GENOMIC DNA]</scope>
    <source>
        <strain evidence="9">MBT G8648</strain>
    </source>
</reference>
<dbReference type="OrthoDB" id="9812878at2"/>
<dbReference type="RefSeq" id="WP_096651584.1">
    <property type="nucleotide sequence ID" value="NZ_NWUX01000008.1"/>
</dbReference>
<sequence length="273" mass="29748">MTTQRRRRVTRSVSGLFIGALSLAVHANEATDTLTIMASSLPHAAILEFADSYLLDNLSLEIIEITGQMNPNGFLAGGDIDANFFQHVPYLETDGANFSQPLTVIATVHIEPLGLYSSRYDTLEALPKGARIAVPDNPTNLSRALFLLEDAELLSLAPGVSRAELTQATELDIAENPYELEIVPIDAPLLMRALADVDAAIVNGNWVLEAGYTPDEDALVLETVHDNPYANILVTREELADDERLIALADALESEQVAEFIRERYDGAVLPVH</sequence>
<dbReference type="SUPFAM" id="SSF53850">
    <property type="entry name" value="Periplasmic binding protein-like II"/>
    <property type="match status" value="1"/>
</dbReference>
<dbReference type="PANTHER" id="PTHR30429:SF0">
    <property type="entry name" value="METHIONINE-BINDING LIPOPROTEIN METQ"/>
    <property type="match status" value="1"/>
</dbReference>
<proteinExistence type="inferred from homology"/>
<name>A0A2A4HMB9_9GAMM</name>
<evidence type="ECO:0000313" key="8">
    <source>
        <dbReference type="EMBL" id="PCF95567.1"/>
    </source>
</evidence>
<dbReference type="GO" id="GO:0016020">
    <property type="term" value="C:membrane"/>
    <property type="evidence" value="ECO:0007669"/>
    <property type="project" value="UniProtKB-SubCell"/>
</dbReference>
<keyword evidence="2 7" id="KW-0732">Signal</keyword>
<keyword evidence="3" id="KW-0472">Membrane</keyword>
<evidence type="ECO:0000256" key="6">
    <source>
        <dbReference type="PIRNR" id="PIRNR002854"/>
    </source>
</evidence>
<dbReference type="Proteomes" id="UP000218677">
    <property type="component" value="Unassembled WGS sequence"/>
</dbReference>
<comment type="similarity">
    <text evidence="6">Belongs to the nlpA lipoprotein family.</text>
</comment>
<accession>A0A2A4HMB9</accession>